<dbReference type="SMART" id="SM00507">
    <property type="entry name" value="HNHc"/>
    <property type="match status" value="1"/>
</dbReference>
<keyword evidence="2" id="KW-0255">Endonuclease</keyword>
<organism evidence="2 3">
    <name type="scientific">Bacillus nitratireducens</name>
    <dbReference type="NCBI Taxonomy" id="2026193"/>
    <lineage>
        <taxon>Bacteria</taxon>
        <taxon>Bacillati</taxon>
        <taxon>Bacillota</taxon>
        <taxon>Bacilli</taxon>
        <taxon>Bacillales</taxon>
        <taxon>Bacillaceae</taxon>
        <taxon>Bacillus</taxon>
        <taxon>Bacillus cereus group</taxon>
    </lineage>
</organism>
<proteinExistence type="predicted"/>
<dbReference type="Gene3D" id="1.10.30.50">
    <property type="match status" value="1"/>
</dbReference>
<sequence>MNSREEFEQNRTYYLNVLPKECANCGETNDLDIHHIVPLAKGGTNRVSNLVMLCLECHGKIHGVNRVKHKVLQRIGIEKAKERGVYKGKPKKYTETNESMKQALELFKERKNNRYTVKKICTETGVSRTVLYEIAKEKGIV</sequence>
<dbReference type="CDD" id="cd00085">
    <property type="entry name" value="HNHc"/>
    <property type="match status" value="1"/>
</dbReference>
<dbReference type="InterPro" id="IPR003615">
    <property type="entry name" value="HNH_nuc"/>
</dbReference>
<keyword evidence="2" id="KW-0540">Nuclease</keyword>
<evidence type="ECO:0000313" key="3">
    <source>
        <dbReference type="Proteomes" id="UP001336122"/>
    </source>
</evidence>
<keyword evidence="3" id="KW-1185">Reference proteome</keyword>
<protein>
    <submittedName>
        <fullName evidence="2">HNH endonuclease</fullName>
    </submittedName>
</protein>
<dbReference type="Gene3D" id="1.10.10.60">
    <property type="entry name" value="Homeodomain-like"/>
    <property type="match status" value="1"/>
</dbReference>
<reference evidence="2 3" key="1">
    <citation type="submission" date="2023-03" db="EMBL/GenBank/DDBJ databases">
        <title>Bacillus Genome Sequencing.</title>
        <authorList>
            <person name="Dunlap C."/>
        </authorList>
    </citation>
    <scope>NUCLEOTIDE SEQUENCE [LARGE SCALE GENOMIC DNA]</scope>
    <source>
        <strain evidence="2 3">NRS-319</strain>
    </source>
</reference>
<evidence type="ECO:0000313" key="2">
    <source>
        <dbReference type="EMBL" id="MED4681218.1"/>
    </source>
</evidence>
<comment type="caution">
    <text evidence="2">The sequence shown here is derived from an EMBL/GenBank/DDBJ whole genome shotgun (WGS) entry which is preliminary data.</text>
</comment>
<dbReference type="InterPro" id="IPR002711">
    <property type="entry name" value="HNH"/>
</dbReference>
<feature type="domain" description="HNH nuclease" evidence="1">
    <location>
        <begin position="12"/>
        <end position="59"/>
    </location>
</feature>
<keyword evidence="2" id="KW-0378">Hydrolase</keyword>
<dbReference type="Pfam" id="PF01844">
    <property type="entry name" value="HNH"/>
    <property type="match status" value="1"/>
</dbReference>
<evidence type="ECO:0000259" key="1">
    <source>
        <dbReference type="SMART" id="SM00507"/>
    </source>
</evidence>
<dbReference type="EMBL" id="JARTIK010000033">
    <property type="protein sequence ID" value="MED4681218.1"/>
    <property type="molecule type" value="Genomic_DNA"/>
</dbReference>
<dbReference type="Proteomes" id="UP001336122">
    <property type="component" value="Unassembled WGS sequence"/>
</dbReference>
<dbReference type="GO" id="GO:0004519">
    <property type="term" value="F:endonuclease activity"/>
    <property type="evidence" value="ECO:0007669"/>
    <property type="project" value="UniProtKB-KW"/>
</dbReference>
<gene>
    <name evidence="2" type="ORF">P9485_26140</name>
</gene>
<name>A0ABU6PIZ3_9BACI</name>
<accession>A0ABU6PIZ3</accession>
<dbReference type="RefSeq" id="WP_309443675.1">
    <property type="nucleotide sequence ID" value="NZ_JARTIK010000033.1"/>
</dbReference>